<accession>A0A670XYU0</accession>
<sequence length="179" mass="20788">MAAPSPGAGRAFPFPGSQSEHPANEEPPSEEKRRKKPPCRACTDFRSWMREQKKQAGPETDVQESTSNCPLDREELGRCSWSFLHTMAAFYPDRPSKIQQQEMTQFIQLFSKVFPCDECGEDFRKRIRKNQPDASNRRNLTQWFCQIHNEVNKKLGKPEFDCSLVDQRWRDGWKDGSCD</sequence>
<dbReference type="GO" id="GO:0050660">
    <property type="term" value="F:flavin adenine dinucleotide binding"/>
    <property type="evidence" value="ECO:0007669"/>
    <property type="project" value="Ensembl"/>
</dbReference>
<keyword evidence="7" id="KW-1015">Disulfide bond</keyword>
<dbReference type="Pfam" id="PF04777">
    <property type="entry name" value="Evr1_Alr"/>
    <property type="match status" value="1"/>
</dbReference>
<evidence type="ECO:0000256" key="4">
    <source>
        <dbReference type="ARBA" id="ARBA00022827"/>
    </source>
</evidence>
<protein>
    <recommendedName>
        <fullName evidence="9">Sulfhydryl oxidase</fullName>
        <ecNumber evidence="9">1.8.3.2</ecNumber>
    </recommendedName>
</protein>
<reference evidence="12" key="1">
    <citation type="submission" date="2025-08" db="UniProtKB">
        <authorList>
            <consortium name="Ensembl"/>
        </authorList>
    </citation>
    <scope>IDENTIFICATION</scope>
</reference>
<feature type="domain" description="ERV/ALR sulfhydryl oxidase" evidence="11">
    <location>
        <begin position="69"/>
        <end position="169"/>
    </location>
</feature>
<comment type="cofactor">
    <cofactor evidence="1 9">
        <name>FAD</name>
        <dbReference type="ChEBI" id="CHEBI:57692"/>
    </cofactor>
</comment>
<evidence type="ECO:0000256" key="2">
    <source>
        <dbReference type="ARBA" id="ARBA00004569"/>
    </source>
</evidence>
<dbReference type="GO" id="GO:0005829">
    <property type="term" value="C:cytosol"/>
    <property type="evidence" value="ECO:0007669"/>
    <property type="project" value="Ensembl"/>
</dbReference>
<dbReference type="OrthoDB" id="17199at2759"/>
<keyword evidence="3 9" id="KW-0285">Flavoprotein</keyword>
<keyword evidence="13" id="KW-1185">Reference proteome</keyword>
<evidence type="ECO:0000256" key="9">
    <source>
        <dbReference type="RuleBase" id="RU371123"/>
    </source>
</evidence>
<dbReference type="GeneID" id="113438605"/>
<dbReference type="GO" id="GO:0005758">
    <property type="term" value="C:mitochondrial intermembrane space"/>
    <property type="evidence" value="ECO:0007669"/>
    <property type="project" value="UniProtKB-SubCell"/>
</dbReference>
<name>A0A670XYU0_PSETE</name>
<evidence type="ECO:0000256" key="8">
    <source>
        <dbReference type="ARBA" id="ARBA00048864"/>
    </source>
</evidence>
<comment type="catalytic activity">
    <reaction evidence="8 9">
        <text>2 R'C(R)SH + O2 = R'C(R)S-S(R)CR' + H2O2</text>
        <dbReference type="Rhea" id="RHEA:17357"/>
        <dbReference type="ChEBI" id="CHEBI:15379"/>
        <dbReference type="ChEBI" id="CHEBI:16240"/>
        <dbReference type="ChEBI" id="CHEBI:16520"/>
        <dbReference type="ChEBI" id="CHEBI:17412"/>
        <dbReference type="EC" id="1.8.3.2"/>
    </reaction>
</comment>
<evidence type="ECO:0000313" key="12">
    <source>
        <dbReference type="Ensembl" id="ENSPTXP00000002212.1"/>
    </source>
</evidence>
<proteinExistence type="predicted"/>
<evidence type="ECO:0000256" key="7">
    <source>
        <dbReference type="ARBA" id="ARBA00023157"/>
    </source>
</evidence>
<keyword evidence="5 9" id="KW-0560">Oxidoreductase</keyword>
<dbReference type="GO" id="GO:0160203">
    <property type="term" value="P:mitochondrial disulfide relay system"/>
    <property type="evidence" value="ECO:0007669"/>
    <property type="project" value="Ensembl"/>
</dbReference>
<feature type="compositionally biased region" description="Basic and acidic residues" evidence="10">
    <location>
        <begin position="47"/>
        <end position="56"/>
    </location>
</feature>
<evidence type="ECO:0000256" key="6">
    <source>
        <dbReference type="ARBA" id="ARBA00023128"/>
    </source>
</evidence>
<dbReference type="InterPro" id="IPR036774">
    <property type="entry name" value="ERV/ALR_sulphydryl_oxid_sf"/>
</dbReference>
<dbReference type="PANTHER" id="PTHR12645:SF0">
    <property type="entry name" value="FAD-LINKED SULFHYDRYL OXIDASE ALR"/>
    <property type="match status" value="1"/>
</dbReference>
<evidence type="ECO:0000256" key="5">
    <source>
        <dbReference type="ARBA" id="ARBA00023002"/>
    </source>
</evidence>
<dbReference type="PANTHER" id="PTHR12645">
    <property type="entry name" value="ALR/ERV"/>
    <property type="match status" value="1"/>
</dbReference>
<evidence type="ECO:0000256" key="10">
    <source>
        <dbReference type="SAM" id="MobiDB-lite"/>
    </source>
</evidence>
<comment type="subcellular location">
    <subcellularLocation>
        <location evidence="2">Mitochondrion intermembrane space</location>
    </subcellularLocation>
</comment>
<dbReference type="CTD" id="2671"/>
<dbReference type="GeneTree" id="ENSGT00390000001979"/>
<dbReference type="RefSeq" id="XP_026559836.1">
    <property type="nucleotide sequence ID" value="XM_026704051.1"/>
</dbReference>
<organism evidence="12 13">
    <name type="scientific">Pseudonaja textilis</name>
    <name type="common">Eastern brown snake</name>
    <dbReference type="NCBI Taxonomy" id="8673"/>
    <lineage>
        <taxon>Eukaryota</taxon>
        <taxon>Metazoa</taxon>
        <taxon>Chordata</taxon>
        <taxon>Craniata</taxon>
        <taxon>Vertebrata</taxon>
        <taxon>Euteleostomi</taxon>
        <taxon>Lepidosauria</taxon>
        <taxon>Squamata</taxon>
        <taxon>Bifurcata</taxon>
        <taxon>Unidentata</taxon>
        <taxon>Episquamata</taxon>
        <taxon>Toxicofera</taxon>
        <taxon>Serpentes</taxon>
        <taxon>Colubroidea</taxon>
        <taxon>Elapidae</taxon>
        <taxon>Hydrophiinae</taxon>
        <taxon>Pseudonaja</taxon>
    </lineage>
</organism>
<dbReference type="EC" id="1.8.3.2" evidence="9"/>
<dbReference type="GO" id="GO:0016971">
    <property type="term" value="F:flavin-dependent sulfhydryl oxidase activity"/>
    <property type="evidence" value="ECO:0007669"/>
    <property type="project" value="InterPro"/>
</dbReference>
<dbReference type="InterPro" id="IPR039799">
    <property type="entry name" value="ALR/ERV"/>
</dbReference>
<dbReference type="SUPFAM" id="SSF69000">
    <property type="entry name" value="FAD-dependent thiol oxidase"/>
    <property type="match status" value="1"/>
</dbReference>
<evidence type="ECO:0000259" key="11">
    <source>
        <dbReference type="PROSITE" id="PS51324"/>
    </source>
</evidence>
<dbReference type="Proteomes" id="UP000472273">
    <property type="component" value="Unplaced"/>
</dbReference>
<dbReference type="Gene3D" id="1.20.120.310">
    <property type="entry name" value="ERV/ALR sulfhydryl oxidase domain"/>
    <property type="match status" value="1"/>
</dbReference>
<dbReference type="AlphaFoldDB" id="A0A670XYU0"/>
<keyword evidence="6" id="KW-0496">Mitochondrion</keyword>
<reference evidence="12" key="2">
    <citation type="submission" date="2025-09" db="UniProtKB">
        <authorList>
            <consortium name="Ensembl"/>
        </authorList>
    </citation>
    <scope>IDENTIFICATION</scope>
</reference>
<evidence type="ECO:0000256" key="1">
    <source>
        <dbReference type="ARBA" id="ARBA00001974"/>
    </source>
</evidence>
<dbReference type="GO" id="GO:0001889">
    <property type="term" value="P:liver development"/>
    <property type="evidence" value="ECO:0007669"/>
    <property type="project" value="TreeGrafter"/>
</dbReference>
<gene>
    <name evidence="12" type="primary">GFER</name>
</gene>
<feature type="region of interest" description="Disordered" evidence="10">
    <location>
        <begin position="1"/>
        <end position="70"/>
    </location>
</feature>
<dbReference type="Ensembl" id="ENSPTXT00000002279.1">
    <property type="protein sequence ID" value="ENSPTXP00000002212.1"/>
    <property type="gene ID" value="ENSPTXG00000001744.1"/>
</dbReference>
<dbReference type="InterPro" id="IPR017905">
    <property type="entry name" value="ERV/ALR_sulphydryl_oxidase"/>
</dbReference>
<evidence type="ECO:0000313" key="13">
    <source>
        <dbReference type="Proteomes" id="UP000472273"/>
    </source>
</evidence>
<dbReference type="OMA" id="TWMCEAH"/>
<dbReference type="KEGG" id="ptex:113438605"/>
<dbReference type="FunFam" id="1.20.120.310:FF:000003">
    <property type="entry name" value="Sulfhydryl oxidase"/>
    <property type="match status" value="1"/>
</dbReference>
<evidence type="ECO:0000256" key="3">
    <source>
        <dbReference type="ARBA" id="ARBA00022630"/>
    </source>
</evidence>
<keyword evidence="4 9" id="KW-0274">FAD</keyword>
<dbReference type="PROSITE" id="PS51324">
    <property type="entry name" value="ERV_ALR"/>
    <property type="match status" value="1"/>
</dbReference>